<name>A0A1H3IIV2_9EURY</name>
<dbReference type="GO" id="GO:0006364">
    <property type="term" value="P:rRNA processing"/>
    <property type="evidence" value="ECO:0007669"/>
    <property type="project" value="UniProtKB-UniRule"/>
</dbReference>
<evidence type="ECO:0000313" key="9">
    <source>
        <dbReference type="EMBL" id="SDY26774.1"/>
    </source>
</evidence>
<evidence type="ECO:0000256" key="3">
    <source>
        <dbReference type="ARBA" id="ARBA00018821"/>
    </source>
</evidence>
<feature type="region of interest" description="Disordered" evidence="8">
    <location>
        <begin position="44"/>
        <end position="87"/>
    </location>
</feature>
<keyword evidence="6 7" id="KW-0687">Ribonucleoprotein</keyword>
<dbReference type="Gene3D" id="2.20.28.40">
    <property type="entry name" value="H/ACA ribonucleoprotein complex, subunit Nop10"/>
    <property type="match status" value="1"/>
</dbReference>
<keyword evidence="4 7" id="KW-0690">Ribosome biogenesis</keyword>
<evidence type="ECO:0000313" key="10">
    <source>
        <dbReference type="Proteomes" id="UP000199079"/>
    </source>
</evidence>
<accession>A0A1H3IIV2</accession>
<reference evidence="10" key="1">
    <citation type="submission" date="2016-10" db="EMBL/GenBank/DDBJ databases">
        <authorList>
            <person name="Varghese N."/>
            <person name="Submissions S."/>
        </authorList>
    </citation>
    <scope>NUCLEOTIDE SEQUENCE [LARGE SCALE GENOMIC DNA]</scope>
    <source>
        <strain evidence="10">DC30,IBRC 10041,KCTC 4046</strain>
    </source>
</reference>
<dbReference type="GO" id="GO:0001522">
    <property type="term" value="P:pseudouridine synthesis"/>
    <property type="evidence" value="ECO:0007669"/>
    <property type="project" value="InterPro"/>
</dbReference>
<evidence type="ECO:0000256" key="2">
    <source>
        <dbReference type="ARBA" id="ARBA00009462"/>
    </source>
</evidence>
<dbReference type="InterPro" id="IPR036756">
    <property type="entry name" value="H/ACA_rnp_Nop10_sf"/>
</dbReference>
<evidence type="ECO:0000256" key="6">
    <source>
        <dbReference type="ARBA" id="ARBA00023274"/>
    </source>
</evidence>
<dbReference type="GO" id="GO:0030515">
    <property type="term" value="F:snoRNA binding"/>
    <property type="evidence" value="ECO:0007669"/>
    <property type="project" value="InterPro"/>
</dbReference>
<dbReference type="Proteomes" id="UP000199079">
    <property type="component" value="Unassembled WGS sequence"/>
</dbReference>
<evidence type="ECO:0000256" key="8">
    <source>
        <dbReference type="SAM" id="MobiDB-lite"/>
    </source>
</evidence>
<gene>
    <name evidence="7" type="primary">nop10</name>
    <name evidence="9" type="ORF">SAMN05216564_104118</name>
</gene>
<proteinExistence type="inferred from homology"/>
<keyword evidence="10" id="KW-1185">Reference proteome</keyword>
<dbReference type="AlphaFoldDB" id="A0A1H3IIV2"/>
<dbReference type="EMBL" id="FNPC01000004">
    <property type="protein sequence ID" value="SDY26774.1"/>
    <property type="molecule type" value="Genomic_DNA"/>
</dbReference>
<protein>
    <recommendedName>
        <fullName evidence="3 7">Ribosome biogenesis protein Nop10</fullName>
    </recommendedName>
</protein>
<evidence type="ECO:0000256" key="7">
    <source>
        <dbReference type="HAMAP-Rule" id="MF_00803"/>
    </source>
</evidence>
<keyword evidence="5 7" id="KW-0698">rRNA processing</keyword>
<dbReference type="NCBIfam" id="NF009623">
    <property type="entry name" value="PRK13130.1"/>
    <property type="match status" value="1"/>
</dbReference>
<sequence>MPHAGTLRHASDGGPDVKSPIRRCSEWRAAHDRPVYTFTERCPDCGAPTENSAPPPFSPEDRYGEYRRRARRRSDGPTVDDGDANRE</sequence>
<evidence type="ECO:0000256" key="5">
    <source>
        <dbReference type="ARBA" id="ARBA00022552"/>
    </source>
</evidence>
<dbReference type="SUPFAM" id="SSF144210">
    <property type="entry name" value="Nop10-like SnoRNP"/>
    <property type="match status" value="1"/>
</dbReference>
<dbReference type="GO" id="GO:1990904">
    <property type="term" value="C:ribonucleoprotein complex"/>
    <property type="evidence" value="ECO:0007669"/>
    <property type="project" value="UniProtKB-KW"/>
</dbReference>
<feature type="region of interest" description="Disordered" evidence="8">
    <location>
        <begin position="1"/>
        <end position="21"/>
    </location>
</feature>
<evidence type="ECO:0000256" key="1">
    <source>
        <dbReference type="ARBA" id="ARBA00002325"/>
    </source>
</evidence>
<feature type="compositionally biased region" description="Acidic residues" evidence="8">
    <location>
        <begin position="78"/>
        <end position="87"/>
    </location>
</feature>
<dbReference type="Pfam" id="PF04135">
    <property type="entry name" value="Nop10p"/>
    <property type="match status" value="1"/>
</dbReference>
<organism evidence="9 10">
    <name type="scientific">Halopenitus persicus</name>
    <dbReference type="NCBI Taxonomy" id="1048396"/>
    <lineage>
        <taxon>Archaea</taxon>
        <taxon>Methanobacteriati</taxon>
        <taxon>Methanobacteriota</taxon>
        <taxon>Stenosarchaea group</taxon>
        <taxon>Halobacteria</taxon>
        <taxon>Halobacteriales</taxon>
        <taxon>Haloferacaceae</taxon>
        <taxon>Halopenitus</taxon>
    </lineage>
</organism>
<comment type="function">
    <text evidence="1 7">Involved in ribosome biogenesis; more specifically in 18S rRNA pseudouridylation and in cleavage of pre-rRNA.</text>
</comment>
<comment type="similarity">
    <text evidence="2 7">Belongs to the NOP10 family.</text>
</comment>
<evidence type="ECO:0000256" key="4">
    <source>
        <dbReference type="ARBA" id="ARBA00022517"/>
    </source>
</evidence>
<dbReference type="InterPro" id="IPR023532">
    <property type="entry name" value="Nop10_arc-typ"/>
</dbReference>
<dbReference type="HAMAP" id="MF_00803">
    <property type="entry name" value="Nop10"/>
    <property type="match status" value="1"/>
</dbReference>
<dbReference type="InterPro" id="IPR007264">
    <property type="entry name" value="H/ACA_rnp_Nop10"/>
</dbReference>